<comment type="subcellular location">
    <subcellularLocation>
        <location evidence="1">Cytoplasm</location>
    </subcellularLocation>
</comment>
<dbReference type="InterPro" id="IPR050249">
    <property type="entry name" value="Pseudomonas-type_ThrB"/>
</dbReference>
<comment type="catalytic activity">
    <reaction evidence="6">
        <text>(5R)-5-hydroxy-L-lysine + GTP = (5R)-5-phosphooxy-L-lysine + GDP + H(+)</text>
        <dbReference type="Rhea" id="RHEA:19049"/>
        <dbReference type="ChEBI" id="CHEBI:15378"/>
        <dbReference type="ChEBI" id="CHEBI:37565"/>
        <dbReference type="ChEBI" id="CHEBI:57882"/>
        <dbReference type="ChEBI" id="CHEBI:58189"/>
        <dbReference type="ChEBI" id="CHEBI:58357"/>
        <dbReference type="EC" id="2.7.1.81"/>
    </reaction>
</comment>
<dbReference type="Pfam" id="PF01636">
    <property type="entry name" value="APH"/>
    <property type="match status" value="1"/>
</dbReference>
<dbReference type="InterPro" id="IPR002575">
    <property type="entry name" value="Aminoglycoside_PTrfase"/>
</dbReference>
<reference evidence="11" key="1">
    <citation type="journal article" date="2023" name="G3 (Bethesda)">
        <title>A reference genome for the long-term kleptoplast-retaining sea slug Elysia crispata morphotype clarki.</title>
        <authorList>
            <person name="Eastman K.E."/>
            <person name="Pendleton A.L."/>
            <person name="Shaikh M.A."/>
            <person name="Suttiyut T."/>
            <person name="Ogas R."/>
            <person name="Tomko P."/>
            <person name="Gavelis G."/>
            <person name="Widhalm J.R."/>
            <person name="Wisecaver J.H."/>
        </authorList>
    </citation>
    <scope>NUCLEOTIDE SEQUENCE</scope>
    <source>
        <strain evidence="11">ECLA1</strain>
    </source>
</reference>
<keyword evidence="12" id="KW-1185">Reference proteome</keyword>
<evidence type="ECO:0000256" key="7">
    <source>
        <dbReference type="ARBA" id="ARBA00037368"/>
    </source>
</evidence>
<comment type="function">
    <text evidence="7">Catalyzes the GTP-dependent phosphorylation of 5-hydroxy-L-lysine.</text>
</comment>
<keyword evidence="4" id="KW-0808">Transferase</keyword>
<evidence type="ECO:0000256" key="8">
    <source>
        <dbReference type="ARBA" id="ARBA00038873"/>
    </source>
</evidence>
<dbReference type="Gene3D" id="3.90.1200.10">
    <property type="match status" value="1"/>
</dbReference>
<gene>
    <name evidence="11" type="ORF">RRG08_015760</name>
</gene>
<keyword evidence="5" id="KW-0418">Kinase</keyword>
<dbReference type="GO" id="GO:0047992">
    <property type="term" value="F:hydroxylysine kinase activity"/>
    <property type="evidence" value="ECO:0007669"/>
    <property type="project" value="UniProtKB-EC"/>
</dbReference>
<evidence type="ECO:0000256" key="4">
    <source>
        <dbReference type="ARBA" id="ARBA00022679"/>
    </source>
</evidence>
<comment type="similarity">
    <text evidence="2">Belongs to the aminoglycoside phosphotransferase family.</text>
</comment>
<evidence type="ECO:0000313" key="12">
    <source>
        <dbReference type="Proteomes" id="UP001283361"/>
    </source>
</evidence>
<dbReference type="EC" id="2.7.1.81" evidence="8"/>
<dbReference type="PANTHER" id="PTHR21064:SF1">
    <property type="entry name" value="HYDROXYLYSINE KINASE"/>
    <property type="match status" value="1"/>
</dbReference>
<evidence type="ECO:0000256" key="5">
    <source>
        <dbReference type="ARBA" id="ARBA00022777"/>
    </source>
</evidence>
<dbReference type="AlphaFoldDB" id="A0AAE0ZFX2"/>
<name>A0AAE0ZFX2_9GAST</name>
<comment type="caution">
    <text evidence="11">The sequence shown here is derived from an EMBL/GenBank/DDBJ whole genome shotgun (WGS) entry which is preliminary data.</text>
</comment>
<evidence type="ECO:0000256" key="2">
    <source>
        <dbReference type="ARBA" id="ARBA00006219"/>
    </source>
</evidence>
<feature type="domain" description="Aminoglycoside phosphotransferase" evidence="10">
    <location>
        <begin position="60"/>
        <end position="237"/>
    </location>
</feature>
<dbReference type="GO" id="GO:0005737">
    <property type="term" value="C:cytoplasm"/>
    <property type="evidence" value="ECO:0007669"/>
    <property type="project" value="UniProtKB-SubCell"/>
</dbReference>
<sequence length="387" mass="43953">MSGMRSFQINDIPTIVKANFGLGVTVQSQLDSYDDQNFLVQVNPKTAIPDNIKTCCPHGYVVKILNAEDSKNSEIIDVQTKMILHLAQQGFPTPTPVRGVNGRYQEEVQAVLDTDQGCMRTTHIVRLFEFKPGKALDKVRLTTQLCHEIGSSAGKLDLILKTFSITDVASRGMKNKWNLLEVPSLRKSTHVIESAEQRLIIEKIIDDFEECLLTNQHSFSRGLIHNDLNECNILVDQHIFSSKTCTIHEQQNGHNNDLQKEKVPDGEYHLCGIIDFGDATYCPYIFEVAIAMAYAMLNKHGISPTDAAQNVLKGYLEHMKLEERELKHLRLIICARFAQSLIMSHIAFPKEPENEYILLHTNRIWPVLKYLWQKSNGEVLNEIRTVN</sequence>
<accession>A0AAE0ZFX2</accession>
<organism evidence="11 12">
    <name type="scientific">Elysia crispata</name>
    <name type="common">lettuce slug</name>
    <dbReference type="NCBI Taxonomy" id="231223"/>
    <lineage>
        <taxon>Eukaryota</taxon>
        <taxon>Metazoa</taxon>
        <taxon>Spiralia</taxon>
        <taxon>Lophotrochozoa</taxon>
        <taxon>Mollusca</taxon>
        <taxon>Gastropoda</taxon>
        <taxon>Heterobranchia</taxon>
        <taxon>Euthyneura</taxon>
        <taxon>Panpulmonata</taxon>
        <taxon>Sacoglossa</taxon>
        <taxon>Placobranchoidea</taxon>
        <taxon>Plakobranchidae</taxon>
        <taxon>Elysia</taxon>
    </lineage>
</organism>
<dbReference type="PANTHER" id="PTHR21064">
    <property type="entry name" value="AMINOGLYCOSIDE PHOSPHOTRANSFERASE DOMAIN-CONTAINING PROTEIN-RELATED"/>
    <property type="match status" value="1"/>
</dbReference>
<keyword evidence="3" id="KW-0963">Cytoplasm</keyword>
<evidence type="ECO:0000256" key="1">
    <source>
        <dbReference type="ARBA" id="ARBA00004496"/>
    </source>
</evidence>
<protein>
    <recommendedName>
        <fullName evidence="9">Hydroxylysine kinase</fullName>
        <ecNumber evidence="8">2.7.1.81</ecNumber>
    </recommendedName>
</protein>
<evidence type="ECO:0000256" key="3">
    <source>
        <dbReference type="ARBA" id="ARBA00022490"/>
    </source>
</evidence>
<dbReference type="InterPro" id="IPR011009">
    <property type="entry name" value="Kinase-like_dom_sf"/>
</dbReference>
<proteinExistence type="inferred from homology"/>
<dbReference type="Proteomes" id="UP001283361">
    <property type="component" value="Unassembled WGS sequence"/>
</dbReference>
<evidence type="ECO:0000256" key="6">
    <source>
        <dbReference type="ARBA" id="ARBA00036820"/>
    </source>
</evidence>
<evidence type="ECO:0000313" key="11">
    <source>
        <dbReference type="EMBL" id="KAK3768605.1"/>
    </source>
</evidence>
<dbReference type="Gene3D" id="3.30.200.20">
    <property type="entry name" value="Phosphorylase Kinase, domain 1"/>
    <property type="match status" value="1"/>
</dbReference>
<evidence type="ECO:0000259" key="10">
    <source>
        <dbReference type="Pfam" id="PF01636"/>
    </source>
</evidence>
<evidence type="ECO:0000256" key="9">
    <source>
        <dbReference type="ARBA" id="ARBA00040505"/>
    </source>
</evidence>
<dbReference type="EMBL" id="JAWDGP010004035">
    <property type="protein sequence ID" value="KAK3768605.1"/>
    <property type="molecule type" value="Genomic_DNA"/>
</dbReference>
<dbReference type="SUPFAM" id="SSF56112">
    <property type="entry name" value="Protein kinase-like (PK-like)"/>
    <property type="match status" value="1"/>
</dbReference>